<comment type="subcellular location">
    <subcellularLocation>
        <location evidence="1 8">Nucleus</location>
    </subcellularLocation>
</comment>
<protein>
    <recommendedName>
        <fullName evidence="3 8">Mediator of RNA polymerase II transcription subunit 17</fullName>
    </recommendedName>
    <alternativeName>
        <fullName evidence="7 8">Mediator complex subunit 17</fullName>
    </alternativeName>
</protein>
<sequence length="143" mass="15372">MRSEILPQLFVALGEMSHARDLLNTVLSGPAGIQGKEELSSPLSATLVTKPPPITSVQAFNAQLTIGSKDESLRKAANLFKCAAESMERSRLKGEKYWVDALRIRRANWGLTPAPLPLGASTGKGADKTSKDFVISYGLEGCK</sequence>
<keyword evidence="4 8" id="KW-0805">Transcription regulation</keyword>
<dbReference type="GO" id="GO:0070847">
    <property type="term" value="C:core mediator complex"/>
    <property type="evidence" value="ECO:0007669"/>
    <property type="project" value="TreeGrafter"/>
</dbReference>
<evidence type="ECO:0000256" key="2">
    <source>
        <dbReference type="ARBA" id="ARBA00005635"/>
    </source>
</evidence>
<dbReference type="GO" id="GO:0003712">
    <property type="term" value="F:transcription coregulator activity"/>
    <property type="evidence" value="ECO:0007669"/>
    <property type="project" value="InterPro"/>
</dbReference>
<keyword evidence="8" id="KW-0010">Activator</keyword>
<accession>A0A0C3CBI2</accession>
<gene>
    <name evidence="8" type="primary">MED17</name>
    <name evidence="9" type="ORF">M413DRAFT_441199</name>
</gene>
<dbReference type="GO" id="GO:0006357">
    <property type="term" value="P:regulation of transcription by RNA polymerase II"/>
    <property type="evidence" value="ECO:0007669"/>
    <property type="project" value="InterPro"/>
</dbReference>
<dbReference type="HOGENOM" id="CLU_1806401_0_0_1"/>
<keyword evidence="10" id="KW-1185">Reference proteome</keyword>
<comment type="subunit">
    <text evidence="8">Component of the Mediator complex.</text>
</comment>
<dbReference type="OrthoDB" id="10251234at2759"/>
<organism evidence="9 10">
    <name type="scientific">Hebeloma cylindrosporum</name>
    <dbReference type="NCBI Taxonomy" id="76867"/>
    <lineage>
        <taxon>Eukaryota</taxon>
        <taxon>Fungi</taxon>
        <taxon>Dikarya</taxon>
        <taxon>Basidiomycota</taxon>
        <taxon>Agaricomycotina</taxon>
        <taxon>Agaricomycetes</taxon>
        <taxon>Agaricomycetidae</taxon>
        <taxon>Agaricales</taxon>
        <taxon>Agaricineae</taxon>
        <taxon>Hymenogastraceae</taxon>
        <taxon>Hebeloma</taxon>
    </lineage>
</organism>
<evidence type="ECO:0000256" key="4">
    <source>
        <dbReference type="ARBA" id="ARBA00023015"/>
    </source>
</evidence>
<name>A0A0C3CBI2_HEBCY</name>
<keyword evidence="6 8" id="KW-0539">Nucleus</keyword>
<comment type="similarity">
    <text evidence="2 8">Belongs to the Mediator complex subunit 17 family.</text>
</comment>
<comment type="function">
    <text evidence="8">Component of the Mediator complex, a coactivator involved in the regulated transcription of nearly all RNA polymerase II-dependent genes. Mediator functions as a bridge to convey information from gene-specific regulatory proteins to the basal RNA polymerase II transcription machinery. Mediator is recruited to promoters by direct interactions with regulatory proteins and serves as a scaffold for the assembly of a functional preinitiation complex with RNA polymerase II and the general transcription factors.</text>
</comment>
<evidence type="ECO:0000256" key="7">
    <source>
        <dbReference type="ARBA" id="ARBA00032014"/>
    </source>
</evidence>
<keyword evidence="5 8" id="KW-0804">Transcription</keyword>
<evidence type="ECO:0000256" key="6">
    <source>
        <dbReference type="ARBA" id="ARBA00023242"/>
    </source>
</evidence>
<dbReference type="STRING" id="686832.A0A0C3CBI2"/>
<dbReference type="GO" id="GO:0016592">
    <property type="term" value="C:mediator complex"/>
    <property type="evidence" value="ECO:0007669"/>
    <property type="project" value="InterPro"/>
</dbReference>
<proteinExistence type="inferred from homology"/>
<reference evidence="10" key="2">
    <citation type="submission" date="2015-01" db="EMBL/GenBank/DDBJ databases">
        <title>Evolutionary Origins and Diversification of the Mycorrhizal Mutualists.</title>
        <authorList>
            <consortium name="DOE Joint Genome Institute"/>
            <consortium name="Mycorrhizal Genomics Consortium"/>
            <person name="Kohler A."/>
            <person name="Kuo A."/>
            <person name="Nagy L.G."/>
            <person name="Floudas D."/>
            <person name="Copeland A."/>
            <person name="Barry K.W."/>
            <person name="Cichocki N."/>
            <person name="Veneault-Fourrey C."/>
            <person name="LaButti K."/>
            <person name="Lindquist E.A."/>
            <person name="Lipzen A."/>
            <person name="Lundell T."/>
            <person name="Morin E."/>
            <person name="Murat C."/>
            <person name="Riley R."/>
            <person name="Ohm R."/>
            <person name="Sun H."/>
            <person name="Tunlid A."/>
            <person name="Henrissat B."/>
            <person name="Grigoriev I.V."/>
            <person name="Hibbett D.S."/>
            <person name="Martin F."/>
        </authorList>
    </citation>
    <scope>NUCLEOTIDE SEQUENCE [LARGE SCALE GENOMIC DNA]</scope>
    <source>
        <strain evidence="10">h7</strain>
    </source>
</reference>
<dbReference type="EMBL" id="KN831771">
    <property type="protein sequence ID" value="KIM46135.1"/>
    <property type="molecule type" value="Genomic_DNA"/>
</dbReference>
<evidence type="ECO:0000256" key="1">
    <source>
        <dbReference type="ARBA" id="ARBA00004123"/>
    </source>
</evidence>
<evidence type="ECO:0000313" key="10">
    <source>
        <dbReference type="Proteomes" id="UP000053424"/>
    </source>
</evidence>
<dbReference type="PANTHER" id="PTHR13114">
    <property type="entry name" value="MEDIATOR OF RNA POLYMERASE II TRANSCRIPTION SUBUNIT 17"/>
    <property type="match status" value="1"/>
</dbReference>
<dbReference type="AlphaFoldDB" id="A0A0C3CBI2"/>
<dbReference type="Pfam" id="PF10156">
    <property type="entry name" value="Med17"/>
    <property type="match status" value="1"/>
</dbReference>
<dbReference type="Proteomes" id="UP000053424">
    <property type="component" value="Unassembled WGS sequence"/>
</dbReference>
<evidence type="ECO:0000256" key="5">
    <source>
        <dbReference type="ARBA" id="ARBA00023163"/>
    </source>
</evidence>
<dbReference type="PANTHER" id="PTHR13114:SF7">
    <property type="entry name" value="MEDIATOR OF RNA POLYMERASE II TRANSCRIPTION SUBUNIT 17"/>
    <property type="match status" value="1"/>
</dbReference>
<evidence type="ECO:0000256" key="8">
    <source>
        <dbReference type="RuleBase" id="RU364140"/>
    </source>
</evidence>
<evidence type="ECO:0000313" key="9">
    <source>
        <dbReference type="EMBL" id="KIM46135.1"/>
    </source>
</evidence>
<reference evidence="9 10" key="1">
    <citation type="submission" date="2014-04" db="EMBL/GenBank/DDBJ databases">
        <authorList>
            <consortium name="DOE Joint Genome Institute"/>
            <person name="Kuo A."/>
            <person name="Gay G."/>
            <person name="Dore J."/>
            <person name="Kohler A."/>
            <person name="Nagy L.G."/>
            <person name="Floudas D."/>
            <person name="Copeland A."/>
            <person name="Barry K.W."/>
            <person name="Cichocki N."/>
            <person name="Veneault-Fourrey C."/>
            <person name="LaButti K."/>
            <person name="Lindquist E.A."/>
            <person name="Lipzen A."/>
            <person name="Lundell T."/>
            <person name="Morin E."/>
            <person name="Murat C."/>
            <person name="Sun H."/>
            <person name="Tunlid A."/>
            <person name="Henrissat B."/>
            <person name="Grigoriev I.V."/>
            <person name="Hibbett D.S."/>
            <person name="Martin F."/>
            <person name="Nordberg H.P."/>
            <person name="Cantor M.N."/>
            <person name="Hua S.X."/>
        </authorList>
    </citation>
    <scope>NUCLEOTIDE SEQUENCE [LARGE SCALE GENOMIC DNA]</scope>
    <source>
        <strain evidence="10">h7</strain>
    </source>
</reference>
<evidence type="ECO:0000256" key="3">
    <source>
        <dbReference type="ARBA" id="ARBA00019610"/>
    </source>
</evidence>
<dbReference type="InterPro" id="IPR019313">
    <property type="entry name" value="Mediator_Med17"/>
</dbReference>